<dbReference type="Proteomes" id="UP000265692">
    <property type="component" value="Unassembled WGS sequence"/>
</dbReference>
<dbReference type="AlphaFoldDB" id="A0A396SAK2"/>
<organism evidence="1 2">
    <name type="scientific">Ureibacillus yapensis</name>
    <dbReference type="NCBI Taxonomy" id="2304605"/>
    <lineage>
        <taxon>Bacteria</taxon>
        <taxon>Bacillati</taxon>
        <taxon>Bacillota</taxon>
        <taxon>Bacilli</taxon>
        <taxon>Bacillales</taxon>
        <taxon>Caryophanaceae</taxon>
        <taxon>Ureibacillus</taxon>
    </lineage>
</organism>
<gene>
    <name evidence="1" type="ORF">D1B33_05650</name>
</gene>
<dbReference type="InterPro" id="IPR019587">
    <property type="entry name" value="Polyketide_cyclase/dehydratase"/>
</dbReference>
<dbReference type="Gene3D" id="3.30.530.20">
    <property type="match status" value="1"/>
</dbReference>
<dbReference type="EMBL" id="QWEI01000002">
    <property type="protein sequence ID" value="RHW38368.1"/>
    <property type="molecule type" value="Genomic_DNA"/>
</dbReference>
<name>A0A396SAK2_9BACL</name>
<keyword evidence="2" id="KW-1185">Reference proteome</keyword>
<accession>A0A396SAK2</accession>
<dbReference type="InterPro" id="IPR023393">
    <property type="entry name" value="START-like_dom_sf"/>
</dbReference>
<dbReference type="OrthoDB" id="2360771at2"/>
<dbReference type="RefSeq" id="WP_118875402.1">
    <property type="nucleotide sequence ID" value="NZ_QWEI01000002.1"/>
</dbReference>
<protein>
    <submittedName>
        <fullName evidence="1">SRPBCC family protein</fullName>
    </submittedName>
</protein>
<dbReference type="SUPFAM" id="SSF55961">
    <property type="entry name" value="Bet v1-like"/>
    <property type="match status" value="1"/>
</dbReference>
<dbReference type="Pfam" id="PF10604">
    <property type="entry name" value="Polyketide_cyc2"/>
    <property type="match status" value="1"/>
</dbReference>
<evidence type="ECO:0000313" key="1">
    <source>
        <dbReference type="EMBL" id="RHW38368.1"/>
    </source>
</evidence>
<sequence length="156" mass="18116">MKSWSKEIKIQAPIEQVWNLLNGDLENMQKIMPQVVSHEPIKLTAERVGSVHLQKYREGNRVQEYEVNTVEYKDDPNFKKLKVAFNLANMFDISASYELKALDGNTTFLKYETTNKPLKWFLKPLVMLSSDKVVVQFVERVKKVAELENNKPTGQK</sequence>
<proteinExistence type="predicted"/>
<reference evidence="1 2" key="1">
    <citation type="submission" date="2018-08" db="EMBL/GenBank/DDBJ databases">
        <title>Lysinibacillus sp. YLB-03 draft genome sequence.</title>
        <authorList>
            <person name="Yu L."/>
        </authorList>
    </citation>
    <scope>NUCLEOTIDE SEQUENCE [LARGE SCALE GENOMIC DNA]</scope>
    <source>
        <strain evidence="1 2">YLB-03</strain>
    </source>
</reference>
<comment type="caution">
    <text evidence="1">The sequence shown here is derived from an EMBL/GenBank/DDBJ whole genome shotgun (WGS) entry which is preliminary data.</text>
</comment>
<evidence type="ECO:0000313" key="2">
    <source>
        <dbReference type="Proteomes" id="UP000265692"/>
    </source>
</evidence>
<dbReference type="CDD" id="cd07812">
    <property type="entry name" value="SRPBCC"/>
    <property type="match status" value="1"/>
</dbReference>